<accession>A0ABW5A4J1</accession>
<dbReference type="SMART" id="SM00421">
    <property type="entry name" value="HTH_LUXR"/>
    <property type="match status" value="1"/>
</dbReference>
<evidence type="ECO:0000313" key="5">
    <source>
        <dbReference type="Proteomes" id="UP001597413"/>
    </source>
</evidence>
<dbReference type="CDD" id="cd06170">
    <property type="entry name" value="LuxR_C_like"/>
    <property type="match status" value="1"/>
</dbReference>
<proteinExistence type="predicted"/>
<keyword evidence="2" id="KW-1133">Transmembrane helix</keyword>
<evidence type="ECO:0000256" key="1">
    <source>
        <dbReference type="SAM" id="MobiDB-lite"/>
    </source>
</evidence>
<evidence type="ECO:0000259" key="3">
    <source>
        <dbReference type="PROSITE" id="PS50043"/>
    </source>
</evidence>
<dbReference type="InterPro" id="IPR036388">
    <property type="entry name" value="WH-like_DNA-bd_sf"/>
</dbReference>
<feature type="transmembrane region" description="Helical" evidence="2">
    <location>
        <begin position="32"/>
        <end position="63"/>
    </location>
</feature>
<keyword evidence="2" id="KW-0812">Transmembrane</keyword>
<keyword evidence="2" id="KW-0472">Membrane</keyword>
<comment type="caution">
    <text evidence="4">The sequence shown here is derived from an EMBL/GenBank/DDBJ whole genome shotgun (WGS) entry which is preliminary data.</text>
</comment>
<dbReference type="RefSeq" id="WP_377387326.1">
    <property type="nucleotide sequence ID" value="NZ_JBHUIX010000004.1"/>
</dbReference>
<sequence length="269" mass="28451">MKDLPSLLPHPAFAERLDAVRARWRRSGLGSLFVVVPLFAVQAVAALYFVSGILAALFGIALAPIDWQLREAFEIGAALALLVGLAFSAHVVLSLRREAHVAREGLRRASSAFADLLDERFGEWHLTPAERDVALFAIKGLSLAEIARLRETSEGTVKAQTAAIYRKAGVSARSQLVSLFIEDLMSVPDERAEASRPDVRGGALARAGAAGRTAGRTVAQAESTGAVRAMTKSAAGAGPRAQAAAPRRAKKEADPASGCEDASAPKRLH</sequence>
<keyword evidence="5" id="KW-1185">Reference proteome</keyword>
<dbReference type="Gene3D" id="1.10.10.10">
    <property type="entry name" value="Winged helix-like DNA-binding domain superfamily/Winged helix DNA-binding domain"/>
    <property type="match status" value="1"/>
</dbReference>
<reference evidence="5" key="1">
    <citation type="journal article" date="2019" name="Int. J. Syst. Evol. Microbiol.">
        <title>The Global Catalogue of Microorganisms (GCM) 10K type strain sequencing project: providing services to taxonomists for standard genome sequencing and annotation.</title>
        <authorList>
            <consortium name="The Broad Institute Genomics Platform"/>
            <consortium name="The Broad Institute Genome Sequencing Center for Infectious Disease"/>
            <person name="Wu L."/>
            <person name="Ma J."/>
        </authorList>
    </citation>
    <scope>NUCLEOTIDE SEQUENCE [LARGE SCALE GENOMIC DNA]</scope>
    <source>
        <strain evidence="5">CCUG 55131</strain>
    </source>
</reference>
<evidence type="ECO:0000256" key="2">
    <source>
        <dbReference type="SAM" id="Phobius"/>
    </source>
</evidence>
<dbReference type="EMBL" id="JBHUIX010000004">
    <property type="protein sequence ID" value="MFD2173182.1"/>
    <property type="molecule type" value="Genomic_DNA"/>
</dbReference>
<protein>
    <submittedName>
        <fullName evidence="4">Response regulator transcription factor</fullName>
    </submittedName>
</protein>
<dbReference type="SUPFAM" id="SSF46894">
    <property type="entry name" value="C-terminal effector domain of the bipartite response regulators"/>
    <property type="match status" value="1"/>
</dbReference>
<dbReference type="InterPro" id="IPR000792">
    <property type="entry name" value="Tscrpt_reg_LuxR_C"/>
</dbReference>
<evidence type="ECO:0000313" key="4">
    <source>
        <dbReference type="EMBL" id="MFD2173182.1"/>
    </source>
</evidence>
<feature type="compositionally biased region" description="Low complexity" evidence="1">
    <location>
        <begin position="210"/>
        <end position="219"/>
    </location>
</feature>
<feature type="compositionally biased region" description="Low complexity" evidence="1">
    <location>
        <begin position="232"/>
        <end position="246"/>
    </location>
</feature>
<gene>
    <name evidence="4" type="ORF">ACFSM0_03655</name>
</gene>
<name>A0ABW5A4J1_9RHOB</name>
<feature type="region of interest" description="Disordered" evidence="1">
    <location>
        <begin position="210"/>
        <end position="269"/>
    </location>
</feature>
<feature type="domain" description="HTH luxR-type" evidence="3">
    <location>
        <begin position="119"/>
        <end position="184"/>
    </location>
</feature>
<dbReference type="Pfam" id="PF00196">
    <property type="entry name" value="GerE"/>
    <property type="match status" value="1"/>
</dbReference>
<dbReference type="PROSITE" id="PS50043">
    <property type="entry name" value="HTH_LUXR_2"/>
    <property type="match status" value="1"/>
</dbReference>
<feature type="transmembrane region" description="Helical" evidence="2">
    <location>
        <begin position="75"/>
        <end position="93"/>
    </location>
</feature>
<dbReference type="InterPro" id="IPR016032">
    <property type="entry name" value="Sig_transdc_resp-reg_C-effctor"/>
</dbReference>
<organism evidence="4 5">
    <name type="scientific">Rhodobacter lacus</name>
    <dbReference type="NCBI Taxonomy" id="1641972"/>
    <lineage>
        <taxon>Bacteria</taxon>
        <taxon>Pseudomonadati</taxon>
        <taxon>Pseudomonadota</taxon>
        <taxon>Alphaproteobacteria</taxon>
        <taxon>Rhodobacterales</taxon>
        <taxon>Rhodobacter group</taxon>
        <taxon>Rhodobacter</taxon>
    </lineage>
</organism>
<dbReference type="Proteomes" id="UP001597413">
    <property type="component" value="Unassembled WGS sequence"/>
</dbReference>